<accession>A0A7J6L3J9</accession>
<evidence type="ECO:0000313" key="2">
    <source>
        <dbReference type="EMBL" id="KAF4653216.1"/>
    </source>
</evidence>
<gene>
    <name evidence="2" type="ORF">FOZ61_009136</name>
</gene>
<name>A0A7J6L3J9_PEROL</name>
<feature type="region of interest" description="Disordered" evidence="1">
    <location>
        <begin position="1"/>
        <end position="35"/>
    </location>
</feature>
<comment type="caution">
    <text evidence="2">The sequence shown here is derived from an EMBL/GenBank/DDBJ whole genome shotgun (WGS) entry which is preliminary data.</text>
</comment>
<feature type="region of interest" description="Disordered" evidence="1">
    <location>
        <begin position="118"/>
        <end position="179"/>
    </location>
</feature>
<organism evidence="2 3">
    <name type="scientific">Perkinsus olseni</name>
    <name type="common">Perkinsus atlanticus</name>
    <dbReference type="NCBI Taxonomy" id="32597"/>
    <lineage>
        <taxon>Eukaryota</taxon>
        <taxon>Sar</taxon>
        <taxon>Alveolata</taxon>
        <taxon>Perkinsozoa</taxon>
        <taxon>Perkinsea</taxon>
        <taxon>Perkinsida</taxon>
        <taxon>Perkinsidae</taxon>
        <taxon>Perkinsus</taxon>
    </lineage>
</organism>
<feature type="compositionally biased region" description="Low complexity" evidence="1">
    <location>
        <begin position="144"/>
        <end position="166"/>
    </location>
</feature>
<dbReference type="AlphaFoldDB" id="A0A7J6L3J9"/>
<dbReference type="EMBL" id="JABAHT010000643">
    <property type="protein sequence ID" value="KAF4653216.1"/>
    <property type="molecule type" value="Genomic_DNA"/>
</dbReference>
<evidence type="ECO:0000256" key="1">
    <source>
        <dbReference type="SAM" id="MobiDB-lite"/>
    </source>
</evidence>
<reference evidence="2 3" key="1">
    <citation type="submission" date="2020-04" db="EMBL/GenBank/DDBJ databases">
        <title>Perkinsus olseni comparative genomics.</title>
        <authorList>
            <person name="Bogema D.R."/>
        </authorList>
    </citation>
    <scope>NUCLEOTIDE SEQUENCE [LARGE SCALE GENOMIC DNA]</scope>
    <source>
        <strain evidence="2">ATCC PRA-179</strain>
    </source>
</reference>
<dbReference type="OrthoDB" id="10394192at2759"/>
<protein>
    <submittedName>
        <fullName evidence="2">Uncharacterized protein</fullName>
    </submittedName>
</protein>
<dbReference type="Proteomes" id="UP000570595">
    <property type="component" value="Unassembled WGS sequence"/>
</dbReference>
<evidence type="ECO:0000313" key="3">
    <source>
        <dbReference type="Proteomes" id="UP000570595"/>
    </source>
</evidence>
<proteinExistence type="predicted"/>
<sequence>MTTGVDLGFPSSRTGWRRREKEDETENEGPDGLSKMRGYVRSTMDYLLGDFRNYKSLTKSYIDVRAFADQDIYYPVPVPSQAGSLLASNLDVLYSRSIESLPGEDIYIPSYHIDTQPAATKDTPITDMSTTASGPSTSLYSLRSAESVSNPSSSQSVKGSSTVTTSFPGSSHEDSSGELKVLPIPRGGLVLTSGLASAVCASALYSISAWARQRSVTDAATEGLTVGMMAGGSKAVVSSVFGPVMAEVASVGIHTAATCNRLTKLDDAEGVSPASIELQRKRAVASAIGGAIGSKMLIGCAKGYTESREGNERKVLLAAAGLTGSVLGSLTAKWIVDLQFEASQNRRAAELST</sequence>
<feature type="compositionally biased region" description="Polar residues" evidence="1">
    <location>
        <begin position="126"/>
        <end position="141"/>
    </location>
</feature>